<name>A0A9P7U3G3_9PEZI</name>
<dbReference type="Proteomes" id="UP000699042">
    <property type="component" value="Unassembled WGS sequence"/>
</dbReference>
<feature type="region of interest" description="Disordered" evidence="1">
    <location>
        <begin position="48"/>
        <end position="67"/>
    </location>
</feature>
<sequence length="309" mass="35720">MEALSIVSAEVQIRFHYLEAFFCLQPGGSELLSRQAFLRDIIRSTGFSRNPSHEPKNAFTSQEDSEDGPRQLTARFHANYAVIQSQCILFDIAPRLFLDEQRPAWPLEELKSRVVELHGSATSISGCYEEQCLGIGKLLAEVTAHQGALPPLLNNDGFDLKQLCWWTESLEMYVREPLEQPALGMKIKTGYEALEKVMMALEQEKSWNSQKVARLLYAADELDNWKSVPEWPSDPKLARFLEYDDPHEEAYWFEERIDRLFSELSDDSPWIAIENRPYACGRCHGDGLRFRFRDKVGRLEHLLWNHVNR</sequence>
<dbReference type="AlphaFoldDB" id="A0A9P7U3G3"/>
<organism evidence="2 3">
    <name type="scientific">Colletotrichum scovillei</name>
    <dbReference type="NCBI Taxonomy" id="1209932"/>
    <lineage>
        <taxon>Eukaryota</taxon>
        <taxon>Fungi</taxon>
        <taxon>Dikarya</taxon>
        <taxon>Ascomycota</taxon>
        <taxon>Pezizomycotina</taxon>
        <taxon>Sordariomycetes</taxon>
        <taxon>Hypocreomycetidae</taxon>
        <taxon>Glomerellales</taxon>
        <taxon>Glomerellaceae</taxon>
        <taxon>Colletotrichum</taxon>
        <taxon>Colletotrichum acutatum species complex</taxon>
    </lineage>
</organism>
<reference evidence="2" key="1">
    <citation type="submission" date="2021-05" db="EMBL/GenBank/DDBJ databases">
        <title>Comparative genomics of three Colletotrichum scovillei strains and genetic complementation revealed genes involved fungal growth and virulence on chili pepper.</title>
        <authorList>
            <person name="Hsieh D.-K."/>
            <person name="Chuang S.-C."/>
            <person name="Chen C.-Y."/>
            <person name="Chao Y.-T."/>
            <person name="Lu M.-Y.J."/>
            <person name="Lee M.-H."/>
            <person name="Shih M.-C."/>
        </authorList>
    </citation>
    <scope>NUCLEOTIDE SEQUENCE</scope>
    <source>
        <strain evidence="2">Coll-153</strain>
    </source>
</reference>
<protein>
    <submittedName>
        <fullName evidence="2">Uncharacterized protein</fullName>
    </submittedName>
</protein>
<gene>
    <name evidence="2" type="ORF">JMJ77_013658</name>
</gene>
<evidence type="ECO:0000313" key="3">
    <source>
        <dbReference type="Proteomes" id="UP000699042"/>
    </source>
</evidence>
<accession>A0A9P7U3G3</accession>
<evidence type="ECO:0000256" key="1">
    <source>
        <dbReference type="SAM" id="MobiDB-lite"/>
    </source>
</evidence>
<evidence type="ECO:0000313" key="2">
    <source>
        <dbReference type="EMBL" id="KAG7040661.1"/>
    </source>
</evidence>
<keyword evidence="3" id="KW-1185">Reference proteome</keyword>
<dbReference type="EMBL" id="JAESDN010000021">
    <property type="protein sequence ID" value="KAG7040661.1"/>
    <property type="molecule type" value="Genomic_DNA"/>
</dbReference>
<proteinExistence type="predicted"/>
<comment type="caution">
    <text evidence="2">The sequence shown here is derived from an EMBL/GenBank/DDBJ whole genome shotgun (WGS) entry which is preliminary data.</text>
</comment>